<accession>A0A0N0RTL7</accession>
<evidence type="ECO:0000313" key="3">
    <source>
        <dbReference type="EMBL" id="KOS20203.1"/>
    </source>
</evidence>
<feature type="transmembrane region" description="Helical" evidence="2">
    <location>
        <begin position="195"/>
        <end position="216"/>
    </location>
</feature>
<dbReference type="AlphaFoldDB" id="A0A0N0RTL7"/>
<evidence type="ECO:0000256" key="1">
    <source>
        <dbReference type="SAM" id="MobiDB-lite"/>
    </source>
</evidence>
<feature type="compositionally biased region" description="Acidic residues" evidence="1">
    <location>
        <begin position="35"/>
        <end position="44"/>
    </location>
</feature>
<name>A0A0N0RTL7_ESCWE</name>
<dbReference type="OrthoDB" id="3248909at2759"/>
<proteinExistence type="predicted"/>
<dbReference type="STRING" id="150374.A0A0N0RTL7"/>
<feature type="compositionally biased region" description="Pro residues" evidence="1">
    <location>
        <begin position="1"/>
        <end position="11"/>
    </location>
</feature>
<reference evidence="3 4" key="1">
    <citation type="submission" date="2015-07" db="EMBL/GenBank/DDBJ databases">
        <title>The genome of the fungus Escovopsis weberi, a specialized disease agent of ant agriculture.</title>
        <authorList>
            <person name="de Man T.J."/>
            <person name="Stajich J.E."/>
            <person name="Kubicek C.P."/>
            <person name="Chenthamara K."/>
            <person name="Atanasova L."/>
            <person name="Druzhinina I.S."/>
            <person name="Birnbaum S."/>
            <person name="Barribeau S.M."/>
            <person name="Teiling C."/>
            <person name="Suen G."/>
            <person name="Currie C."/>
            <person name="Gerardo N.M."/>
        </authorList>
    </citation>
    <scope>NUCLEOTIDE SEQUENCE [LARGE SCALE GENOMIC DNA]</scope>
</reference>
<feature type="transmembrane region" description="Helical" evidence="2">
    <location>
        <begin position="490"/>
        <end position="513"/>
    </location>
</feature>
<comment type="caution">
    <text evidence="3">The sequence shown here is derived from an EMBL/GenBank/DDBJ whole genome shotgun (WGS) entry which is preliminary data.</text>
</comment>
<feature type="transmembrane region" description="Helical" evidence="2">
    <location>
        <begin position="354"/>
        <end position="377"/>
    </location>
</feature>
<evidence type="ECO:0000256" key="2">
    <source>
        <dbReference type="SAM" id="Phobius"/>
    </source>
</evidence>
<dbReference type="Proteomes" id="UP000053831">
    <property type="component" value="Unassembled WGS sequence"/>
</dbReference>
<keyword evidence="2" id="KW-1133">Transmembrane helix</keyword>
<feature type="transmembrane region" description="Helical" evidence="2">
    <location>
        <begin position="582"/>
        <end position="605"/>
    </location>
</feature>
<dbReference type="InterPro" id="IPR021840">
    <property type="entry name" value="DUF3433"/>
</dbReference>
<feature type="transmembrane region" description="Helical" evidence="2">
    <location>
        <begin position="307"/>
        <end position="334"/>
    </location>
</feature>
<protein>
    <submittedName>
        <fullName evidence="3">Uncharacterized protein</fullName>
    </submittedName>
</protein>
<gene>
    <name evidence="3" type="ORF">ESCO_006165</name>
</gene>
<keyword evidence="2" id="KW-0812">Transmembrane</keyword>
<organism evidence="3 4">
    <name type="scientific">Escovopsis weberi</name>
    <dbReference type="NCBI Taxonomy" id="150374"/>
    <lineage>
        <taxon>Eukaryota</taxon>
        <taxon>Fungi</taxon>
        <taxon>Dikarya</taxon>
        <taxon>Ascomycota</taxon>
        <taxon>Pezizomycotina</taxon>
        <taxon>Sordariomycetes</taxon>
        <taxon>Hypocreomycetidae</taxon>
        <taxon>Hypocreales</taxon>
        <taxon>Hypocreaceae</taxon>
        <taxon>Escovopsis</taxon>
    </lineage>
</organism>
<sequence length="772" mass="84817">MPVLRGPPPPKGSSGPRHEAVRRKQGSGIGSGNGDGDDHDDEGGVPEFDFTVSLGPMSAHDAEFIRKLQEQEAKGKLTGGLGKGFRAEDKLHGADLLTLSGSLQSSKAMPFVRRMQSKRLSRAATIRHMGQDAANRRGKVIEVIMEDEPAEADLSHLEGPDMLAGDAGRARLGAKGRVSHVFYPQPNWKPLSMQWPYLTVLVVLSLGLGVMQEVLYRRYRNNPILVFTSPNEIDPGRYFAVKFAPTLSAVVYGVLWQFTDFDVRRLEAFYQLSKRGGASAGESINLDYATGINFIRPFRALRRRHHAVTLSSIATTLAVSLVPTFAAASVVLTPGRAARMADPDGRKTLDFSPLFSRLLTSTLVVIAVCGIVLVYLLQGRRSGLLSDVKGIAGLASMAVVSHILMDFKDMDTAPHDDIHNRLKYKRYVLRNSSLAPYDDNDDADADADDDDDEEGGGRHRAPLGARERGVAEDHDLSPNPHPLMLRKAGLISMIVGLVLFTGFIPAFLFSPAIVVTDKAPWAVTAMAVGLRTAWGGMESSVRLMEPYYILSKRHAPPKTLVLDYTAMPFGWMPIRALLNRHVVVFLVGFGSVMAEFLTILVSGLATVDGHDFLLEYQQQAGSGAGDLGDALREAAHQINAGQETVRSFYVSVVLSMFILLYMSTVATWVLLSRRHPFLARQPNTIASVLAYIHQSKMLYRFVGTSKLSSAEMVRKLEREDEGGCTTYGLGWFEGRDGQKHCGVDEEELISNYKHGIDFLQGIQPWNTQWDVL</sequence>
<feature type="compositionally biased region" description="Acidic residues" evidence="1">
    <location>
        <begin position="438"/>
        <end position="454"/>
    </location>
</feature>
<feature type="region of interest" description="Disordered" evidence="1">
    <location>
        <begin position="435"/>
        <end position="478"/>
    </location>
</feature>
<keyword evidence="2" id="KW-0472">Membrane</keyword>
<feature type="region of interest" description="Disordered" evidence="1">
    <location>
        <begin position="1"/>
        <end position="53"/>
    </location>
</feature>
<keyword evidence="4" id="KW-1185">Reference proteome</keyword>
<dbReference type="Pfam" id="PF11915">
    <property type="entry name" value="DUF3433"/>
    <property type="match status" value="2"/>
</dbReference>
<feature type="transmembrane region" description="Helical" evidence="2">
    <location>
        <begin position="648"/>
        <end position="671"/>
    </location>
</feature>
<evidence type="ECO:0000313" key="4">
    <source>
        <dbReference type="Proteomes" id="UP000053831"/>
    </source>
</evidence>
<dbReference type="EMBL" id="LGSR01000018">
    <property type="protein sequence ID" value="KOS20203.1"/>
    <property type="molecule type" value="Genomic_DNA"/>
</dbReference>
<dbReference type="PANTHER" id="PTHR37544:SF3">
    <property type="entry name" value="SPRAY"/>
    <property type="match status" value="1"/>
</dbReference>
<dbReference type="PANTHER" id="PTHR37544">
    <property type="entry name" value="SPRAY-RELATED"/>
    <property type="match status" value="1"/>
</dbReference>
<feature type="compositionally biased region" description="Basic and acidic residues" evidence="1">
    <location>
        <begin position="465"/>
        <end position="476"/>
    </location>
</feature>